<dbReference type="PANTHER" id="PTHR31225:SF196">
    <property type="entry name" value="TERPENOID CYCLASES_PROTEIN PRENYLTRANSFERASE ALPHA-ALPHA TOROID-RELATED"/>
    <property type="match status" value="1"/>
</dbReference>
<dbReference type="Gene3D" id="1.50.10.130">
    <property type="entry name" value="Terpene synthase, N-terminal domain"/>
    <property type="match status" value="1"/>
</dbReference>
<dbReference type="InterPro" id="IPR005630">
    <property type="entry name" value="Terpene_synthase_metal-bd"/>
</dbReference>
<evidence type="ECO:0000256" key="3">
    <source>
        <dbReference type="ARBA" id="ARBA00022842"/>
    </source>
</evidence>
<dbReference type="Proteomes" id="UP000245207">
    <property type="component" value="Unassembled WGS sequence"/>
</dbReference>
<evidence type="ECO:0000259" key="5">
    <source>
        <dbReference type="Pfam" id="PF01397"/>
    </source>
</evidence>
<evidence type="ECO:0000259" key="6">
    <source>
        <dbReference type="Pfam" id="PF03936"/>
    </source>
</evidence>
<dbReference type="SUPFAM" id="SSF48239">
    <property type="entry name" value="Terpenoid cyclases/Protein prenyltransferases"/>
    <property type="match status" value="1"/>
</dbReference>
<dbReference type="PANTHER" id="PTHR31225">
    <property type="entry name" value="OS04G0344100 PROTEIN-RELATED"/>
    <property type="match status" value="1"/>
</dbReference>
<dbReference type="OrthoDB" id="1877784at2759"/>
<comment type="cofactor">
    <cofactor evidence="1">
        <name>Mg(2+)</name>
        <dbReference type="ChEBI" id="CHEBI:18420"/>
    </cofactor>
</comment>
<keyword evidence="3" id="KW-0460">Magnesium</keyword>
<dbReference type="STRING" id="35608.A0A2U1LNK0"/>
<evidence type="ECO:0000256" key="1">
    <source>
        <dbReference type="ARBA" id="ARBA00001946"/>
    </source>
</evidence>
<dbReference type="GO" id="GO:0016114">
    <property type="term" value="P:terpenoid biosynthetic process"/>
    <property type="evidence" value="ECO:0007669"/>
    <property type="project" value="InterPro"/>
</dbReference>
<dbReference type="SUPFAM" id="SSF48576">
    <property type="entry name" value="Terpenoid synthases"/>
    <property type="match status" value="1"/>
</dbReference>
<keyword evidence="8" id="KW-1185">Reference proteome</keyword>
<sequence length="372" mass="43749">MAKFVRPFYIFQHIKQEVQDELKQIVEELKIKVRKELVAALGDPVEHTNLLKLVNNIQRLGIAYCFTEEIEQALQHIYDAYGDHWKGGSISLWFRLLRQQGFYVSCDIFNDYKDTNGFFIKSLSDDFQGMLDLFEAAYMRVHGEVVLDEALVFTKMHLDSIARDPLRCNPTLSQHIREALERPIRKRLPRLDALLYIPFYEQQLSHNKSLVRLAKLEFNFLQSLHKKELSEPSKRILRTAIFSCSARVFLTKVFAIATILDDTYDAYATYKEVEIFTQAVQRWSINCLDELPDYMKQTYKGLLEIYEEMEEIMANEGNSFYVNYAKEAEFISSYMKEAKWKNDGYVPAIEEHKLVAFVRLQNDDYSKFCWHG</sequence>
<feature type="domain" description="Terpene synthase metal-binding" evidence="6">
    <location>
        <begin position="245"/>
        <end position="358"/>
    </location>
</feature>
<feature type="domain" description="Terpene synthase N-terminal" evidence="5">
    <location>
        <begin position="17"/>
        <end position="180"/>
    </location>
</feature>
<dbReference type="Gene3D" id="1.10.600.10">
    <property type="entry name" value="Farnesyl Diphosphate Synthase"/>
    <property type="match status" value="1"/>
</dbReference>
<dbReference type="InterPro" id="IPR008949">
    <property type="entry name" value="Isoprenoid_synthase_dom_sf"/>
</dbReference>
<dbReference type="InterPro" id="IPR001906">
    <property type="entry name" value="Terpene_synth_N"/>
</dbReference>
<evidence type="ECO:0000313" key="7">
    <source>
        <dbReference type="EMBL" id="PWA50581.1"/>
    </source>
</evidence>
<dbReference type="FunFam" id="1.50.10.130:FF:000001">
    <property type="entry name" value="Isoprene synthase, chloroplastic"/>
    <property type="match status" value="1"/>
</dbReference>
<dbReference type="GO" id="GO:0000287">
    <property type="term" value="F:magnesium ion binding"/>
    <property type="evidence" value="ECO:0007669"/>
    <property type="project" value="InterPro"/>
</dbReference>
<dbReference type="Pfam" id="PF01397">
    <property type="entry name" value="Terpene_synth"/>
    <property type="match status" value="1"/>
</dbReference>
<keyword evidence="4" id="KW-0456">Lyase</keyword>
<organism evidence="7 8">
    <name type="scientific">Artemisia annua</name>
    <name type="common">Sweet wormwood</name>
    <dbReference type="NCBI Taxonomy" id="35608"/>
    <lineage>
        <taxon>Eukaryota</taxon>
        <taxon>Viridiplantae</taxon>
        <taxon>Streptophyta</taxon>
        <taxon>Embryophyta</taxon>
        <taxon>Tracheophyta</taxon>
        <taxon>Spermatophyta</taxon>
        <taxon>Magnoliopsida</taxon>
        <taxon>eudicotyledons</taxon>
        <taxon>Gunneridae</taxon>
        <taxon>Pentapetalae</taxon>
        <taxon>asterids</taxon>
        <taxon>campanulids</taxon>
        <taxon>Asterales</taxon>
        <taxon>Asteraceae</taxon>
        <taxon>Asteroideae</taxon>
        <taxon>Anthemideae</taxon>
        <taxon>Artemisiinae</taxon>
        <taxon>Artemisia</taxon>
    </lineage>
</organism>
<proteinExistence type="predicted"/>
<dbReference type="Pfam" id="PF03936">
    <property type="entry name" value="Terpene_synth_C"/>
    <property type="match status" value="1"/>
</dbReference>
<dbReference type="AlphaFoldDB" id="A0A2U1LNK0"/>
<evidence type="ECO:0000256" key="4">
    <source>
        <dbReference type="ARBA" id="ARBA00023239"/>
    </source>
</evidence>
<dbReference type="EMBL" id="PKPP01008482">
    <property type="protein sequence ID" value="PWA50581.1"/>
    <property type="molecule type" value="Genomic_DNA"/>
</dbReference>
<comment type="caution">
    <text evidence="7">The sequence shown here is derived from an EMBL/GenBank/DDBJ whole genome shotgun (WGS) entry which is preliminary data.</text>
</comment>
<dbReference type="GO" id="GO:0010333">
    <property type="term" value="F:terpene synthase activity"/>
    <property type="evidence" value="ECO:0007669"/>
    <property type="project" value="InterPro"/>
</dbReference>
<dbReference type="InterPro" id="IPR036965">
    <property type="entry name" value="Terpene_synth_N_sf"/>
</dbReference>
<name>A0A2U1LNK0_ARTAN</name>
<gene>
    <name evidence="7" type="ORF">CTI12_AA471510</name>
</gene>
<dbReference type="InterPro" id="IPR050148">
    <property type="entry name" value="Terpene_synthase-like"/>
</dbReference>
<dbReference type="InterPro" id="IPR008930">
    <property type="entry name" value="Terpenoid_cyclase/PrenylTrfase"/>
</dbReference>
<accession>A0A2U1LNK0</accession>
<protein>
    <submittedName>
        <fullName evidence="7">(-)-germacrene D synthase</fullName>
    </submittedName>
</protein>
<evidence type="ECO:0000313" key="8">
    <source>
        <dbReference type="Proteomes" id="UP000245207"/>
    </source>
</evidence>
<keyword evidence="2" id="KW-0479">Metal-binding</keyword>
<reference evidence="7 8" key="1">
    <citation type="journal article" date="2018" name="Mol. Plant">
        <title>The genome of Artemisia annua provides insight into the evolution of Asteraceae family and artemisinin biosynthesis.</title>
        <authorList>
            <person name="Shen Q."/>
            <person name="Zhang L."/>
            <person name="Liao Z."/>
            <person name="Wang S."/>
            <person name="Yan T."/>
            <person name="Shi P."/>
            <person name="Liu M."/>
            <person name="Fu X."/>
            <person name="Pan Q."/>
            <person name="Wang Y."/>
            <person name="Lv Z."/>
            <person name="Lu X."/>
            <person name="Zhang F."/>
            <person name="Jiang W."/>
            <person name="Ma Y."/>
            <person name="Chen M."/>
            <person name="Hao X."/>
            <person name="Li L."/>
            <person name="Tang Y."/>
            <person name="Lv G."/>
            <person name="Zhou Y."/>
            <person name="Sun X."/>
            <person name="Brodelius P.E."/>
            <person name="Rose J.K.C."/>
            <person name="Tang K."/>
        </authorList>
    </citation>
    <scope>NUCLEOTIDE SEQUENCE [LARGE SCALE GENOMIC DNA]</scope>
    <source>
        <strain evidence="8">cv. Huhao1</strain>
        <tissue evidence="7">Leaf</tissue>
    </source>
</reference>
<evidence type="ECO:0000256" key="2">
    <source>
        <dbReference type="ARBA" id="ARBA00022723"/>
    </source>
</evidence>